<organism evidence="1 2">
    <name type="scientific">Pistacia integerrima</name>
    <dbReference type="NCBI Taxonomy" id="434235"/>
    <lineage>
        <taxon>Eukaryota</taxon>
        <taxon>Viridiplantae</taxon>
        <taxon>Streptophyta</taxon>
        <taxon>Embryophyta</taxon>
        <taxon>Tracheophyta</taxon>
        <taxon>Spermatophyta</taxon>
        <taxon>Magnoliopsida</taxon>
        <taxon>eudicotyledons</taxon>
        <taxon>Gunneridae</taxon>
        <taxon>Pentapetalae</taxon>
        <taxon>rosids</taxon>
        <taxon>malvids</taxon>
        <taxon>Sapindales</taxon>
        <taxon>Anacardiaceae</taxon>
        <taxon>Pistacia</taxon>
    </lineage>
</organism>
<evidence type="ECO:0000313" key="2">
    <source>
        <dbReference type="Proteomes" id="UP001163603"/>
    </source>
</evidence>
<evidence type="ECO:0000313" key="1">
    <source>
        <dbReference type="EMBL" id="KAJ0030301.1"/>
    </source>
</evidence>
<gene>
    <name evidence="1" type="ORF">Pint_14152</name>
</gene>
<dbReference type="EMBL" id="CM047743">
    <property type="protein sequence ID" value="KAJ0030301.1"/>
    <property type="molecule type" value="Genomic_DNA"/>
</dbReference>
<accession>A0ACC0Y4W4</accession>
<sequence>MENIVKKWDSKVNSASDISVTARGTLSMLMQHLNEEDKRPVIKLSQGDPAAFPCFRTSHAAEEAVINALRSAKYNCYAPFVGIPPARRAVAEYLSRDLPYKLSPDDVYITSGGAQAMEIILSVLAGPGANILLPRPGFANYEARCAFSNLEVRHYDLLPEKGWEVDLDGVKALADENTIAIVIINPGNPCGNVFSYEHLKKIAKTAIELGLLVVADEVYGHLTFGCTPFVPMAVFGSSIPIITLGSISKRWSVTGWRLGWLVTCDPTGTLQKSRIVECINSSLKIISNPVTFIQGALPQILDLEKTNSDYFSISTSLLKEATEILCDKIKEIPSITCPTKPEGSVFAMVKLDFSQLEDIDDDMDFCVKLAKEESVIVLPGVIVGLKNWLRISFATDPKYLENGLERVKSFCKKHSKKHFY</sequence>
<proteinExistence type="predicted"/>
<comment type="caution">
    <text evidence="1">The sequence shown here is derived from an EMBL/GenBank/DDBJ whole genome shotgun (WGS) entry which is preliminary data.</text>
</comment>
<keyword evidence="2" id="KW-1185">Reference proteome</keyword>
<protein>
    <submittedName>
        <fullName evidence="1">Uncharacterized protein</fullName>
    </submittedName>
</protein>
<name>A0ACC0Y4W4_9ROSI</name>
<reference evidence="2" key="1">
    <citation type="journal article" date="2023" name="G3 (Bethesda)">
        <title>Genome assembly and association tests identify interacting loci associated with vigor, precocity, and sex in interspecific pistachio rootstocks.</title>
        <authorList>
            <person name="Palmer W."/>
            <person name="Jacygrad E."/>
            <person name="Sagayaradj S."/>
            <person name="Cavanaugh K."/>
            <person name="Han R."/>
            <person name="Bertier L."/>
            <person name="Beede B."/>
            <person name="Kafkas S."/>
            <person name="Golino D."/>
            <person name="Preece J."/>
            <person name="Michelmore R."/>
        </authorList>
    </citation>
    <scope>NUCLEOTIDE SEQUENCE [LARGE SCALE GENOMIC DNA]</scope>
</reference>
<dbReference type="Proteomes" id="UP001163603">
    <property type="component" value="Chromosome 8"/>
</dbReference>